<evidence type="ECO:0000256" key="3">
    <source>
        <dbReference type="ARBA" id="ARBA00023125"/>
    </source>
</evidence>
<dbReference type="Pfam" id="PF00376">
    <property type="entry name" value="MerR"/>
    <property type="match status" value="1"/>
</dbReference>
<feature type="domain" description="HTH merR-type" evidence="5">
    <location>
        <begin position="1"/>
        <end position="70"/>
    </location>
</feature>
<keyword evidence="4" id="KW-0804">Transcription</keyword>
<dbReference type="InterPro" id="IPR009061">
    <property type="entry name" value="DNA-bd_dom_put_sf"/>
</dbReference>
<proteinExistence type="predicted"/>
<keyword evidence="7" id="KW-1185">Reference proteome</keyword>
<evidence type="ECO:0000256" key="4">
    <source>
        <dbReference type="ARBA" id="ARBA00023163"/>
    </source>
</evidence>
<evidence type="ECO:0000313" key="7">
    <source>
        <dbReference type="Proteomes" id="UP001285921"/>
    </source>
</evidence>
<keyword evidence="1" id="KW-0678">Repressor</keyword>
<sequence length="240" mass="27916">MPFKPSEIANRLGISTNALRHYEEWGIIPPVERASNGYRIYTEEHVVYFECIRAMRIGFGMETTVKVTKLLLEREWDKAMWTVNESQAELNQKKKMAEQTVQVLETAGLNNLEIRPSKKNWTIGEVSSETSIPASAIRHWEKAGLIQLTRDEGSGYRIFHSAEVRKIRIIGTLRAANLPLEVIRQVIQELDHDHTEHALRIARESLEYLNTTIREQLRGIYYLYRLLDDKARNERGVREK</sequence>
<dbReference type="InterPro" id="IPR000551">
    <property type="entry name" value="MerR-type_HTH_dom"/>
</dbReference>
<gene>
    <name evidence="6" type="ORF">PghCCS26_00610</name>
</gene>
<dbReference type="Gene3D" id="1.10.1660.10">
    <property type="match status" value="2"/>
</dbReference>
<evidence type="ECO:0000259" key="5">
    <source>
        <dbReference type="PROSITE" id="PS50937"/>
    </source>
</evidence>
<organism evidence="6 7">
    <name type="scientific">Paenibacillus glycanilyticus</name>
    <dbReference type="NCBI Taxonomy" id="126569"/>
    <lineage>
        <taxon>Bacteria</taxon>
        <taxon>Bacillati</taxon>
        <taxon>Bacillota</taxon>
        <taxon>Bacilli</taxon>
        <taxon>Bacillales</taxon>
        <taxon>Paenibacillaceae</taxon>
        <taxon>Paenibacillus</taxon>
    </lineage>
</organism>
<feature type="domain" description="HTH merR-type" evidence="5">
    <location>
        <begin position="120"/>
        <end position="189"/>
    </location>
</feature>
<dbReference type="InterPro" id="IPR047057">
    <property type="entry name" value="MerR_fam"/>
</dbReference>
<accession>A0ABQ6NET2</accession>
<dbReference type="PROSITE" id="PS50937">
    <property type="entry name" value="HTH_MERR_2"/>
    <property type="match status" value="2"/>
</dbReference>
<evidence type="ECO:0000256" key="1">
    <source>
        <dbReference type="ARBA" id="ARBA00022491"/>
    </source>
</evidence>
<keyword evidence="3" id="KW-0238">DNA-binding</keyword>
<protein>
    <submittedName>
        <fullName evidence="6">MerR family transcriptional regulator</fullName>
    </submittedName>
</protein>
<comment type="caution">
    <text evidence="6">The sequence shown here is derived from an EMBL/GenBank/DDBJ whole genome shotgun (WGS) entry which is preliminary data.</text>
</comment>
<keyword evidence="2" id="KW-0805">Transcription regulation</keyword>
<name>A0ABQ6NET2_9BACL</name>
<dbReference type="SMART" id="SM00422">
    <property type="entry name" value="HTH_MERR"/>
    <property type="match status" value="2"/>
</dbReference>
<dbReference type="PROSITE" id="PS00552">
    <property type="entry name" value="HTH_MERR_1"/>
    <property type="match status" value="1"/>
</dbReference>
<dbReference type="RefSeq" id="WP_317978441.1">
    <property type="nucleotide sequence ID" value="NZ_BTCL01000001.1"/>
</dbReference>
<dbReference type="EMBL" id="BTCL01000001">
    <property type="protein sequence ID" value="GMK42934.1"/>
    <property type="molecule type" value="Genomic_DNA"/>
</dbReference>
<dbReference type="Proteomes" id="UP001285921">
    <property type="component" value="Unassembled WGS sequence"/>
</dbReference>
<dbReference type="PANTHER" id="PTHR30204:SF69">
    <property type="entry name" value="MERR-FAMILY TRANSCRIPTIONAL REGULATOR"/>
    <property type="match status" value="1"/>
</dbReference>
<dbReference type="PANTHER" id="PTHR30204">
    <property type="entry name" value="REDOX-CYCLING DRUG-SENSING TRANSCRIPTIONAL ACTIVATOR SOXR"/>
    <property type="match status" value="1"/>
</dbReference>
<dbReference type="SUPFAM" id="SSF46955">
    <property type="entry name" value="Putative DNA-binding domain"/>
    <property type="match status" value="2"/>
</dbReference>
<reference evidence="6 7" key="1">
    <citation type="submission" date="2023-05" db="EMBL/GenBank/DDBJ databases">
        <title>Draft genome of Paenibacillus sp. CCS26.</title>
        <authorList>
            <person name="Akita H."/>
            <person name="Shinto Y."/>
            <person name="Kimura Z."/>
        </authorList>
    </citation>
    <scope>NUCLEOTIDE SEQUENCE [LARGE SCALE GENOMIC DNA]</scope>
    <source>
        <strain evidence="6 7">CCS26</strain>
    </source>
</reference>
<evidence type="ECO:0000313" key="6">
    <source>
        <dbReference type="EMBL" id="GMK42934.1"/>
    </source>
</evidence>
<dbReference type="Pfam" id="PF13411">
    <property type="entry name" value="MerR_1"/>
    <property type="match status" value="1"/>
</dbReference>
<evidence type="ECO:0000256" key="2">
    <source>
        <dbReference type="ARBA" id="ARBA00023015"/>
    </source>
</evidence>